<evidence type="ECO:0008006" key="3">
    <source>
        <dbReference type="Google" id="ProtNLM"/>
    </source>
</evidence>
<dbReference type="EMBL" id="JAYLLN010000007">
    <property type="protein sequence ID" value="MEI5984215.1"/>
    <property type="molecule type" value="Genomic_DNA"/>
</dbReference>
<dbReference type="Proteomes" id="UP001363035">
    <property type="component" value="Unassembled WGS sequence"/>
</dbReference>
<name>A0ABU8I456_9SPHI</name>
<proteinExistence type="predicted"/>
<dbReference type="RefSeq" id="WP_336557357.1">
    <property type="nucleotide sequence ID" value="NZ_JAYLLN010000007.1"/>
</dbReference>
<sequence length="490" mass="56396">MSIKKLRLSKVDTLYNRFIMMMNRFLAFIAFTCLTSLQLPAQAQQHQEEIDRLTAFAKVAGAIRHFSPTDMVDSILISPGWDAVMVEGVRLSRAAPSEKALADSLLKFFLPLEPSLKMTYGNTILALPPAREIKNRVVSKQQRGMDLYSNINGAFKSIRLNRRSLLSDFWLNYFNFVNIRIPDGLQGKPFQLKFSYATDKDRLIQTFQKMVLRASHHLKEENGVFYLSDTLPQGATHLQIEMGIMDDIGKLNLSSDSISIEGKSFSIKELTDTMNMAKPQFTLRLIENDQKIFEEENQIGDSVSLQLSDRLKISFPLAVYADEKHTYPRPVSNFWNGPYVKKLPYPLFSPENQKDMNVRLANVISIWNIFQTAYVYNTLSEKEAEELLRNTLAEVLASKDLLEYDLSLRKILHTYQDAHILFTNLITEDLYTHTVPITIIHVDGNYYIQNIHNDNLKDKIQIGDQLLSIDGKTIPELWKTQKVFWIRLRS</sequence>
<evidence type="ECO:0000313" key="1">
    <source>
        <dbReference type="EMBL" id="MEI5984215.1"/>
    </source>
</evidence>
<evidence type="ECO:0000313" key="2">
    <source>
        <dbReference type="Proteomes" id="UP001363035"/>
    </source>
</evidence>
<dbReference type="InterPro" id="IPR036034">
    <property type="entry name" value="PDZ_sf"/>
</dbReference>
<accession>A0ABU8I456</accession>
<reference evidence="1 2" key="1">
    <citation type="submission" date="2024-01" db="EMBL/GenBank/DDBJ databases">
        <title>Sphingobacterium tenebrionis sp. nov., a novel endophyte isolated from tenebrio molitor intestines.</title>
        <authorList>
            <person name="Zhang C."/>
        </authorList>
    </citation>
    <scope>NUCLEOTIDE SEQUENCE [LARGE SCALE GENOMIC DNA]</scope>
    <source>
        <strain evidence="1 2">PU5-4</strain>
    </source>
</reference>
<keyword evidence="2" id="KW-1185">Reference proteome</keyword>
<protein>
    <recommendedName>
        <fullName evidence="3">PDZ domain-containing protein</fullName>
    </recommendedName>
</protein>
<comment type="caution">
    <text evidence="1">The sequence shown here is derived from an EMBL/GenBank/DDBJ whole genome shotgun (WGS) entry which is preliminary data.</text>
</comment>
<organism evidence="1 2">
    <name type="scientific">Sphingobacterium tenebrionis</name>
    <dbReference type="NCBI Taxonomy" id="3111775"/>
    <lineage>
        <taxon>Bacteria</taxon>
        <taxon>Pseudomonadati</taxon>
        <taxon>Bacteroidota</taxon>
        <taxon>Sphingobacteriia</taxon>
        <taxon>Sphingobacteriales</taxon>
        <taxon>Sphingobacteriaceae</taxon>
        <taxon>Sphingobacterium</taxon>
    </lineage>
</organism>
<gene>
    <name evidence="1" type="ORF">VJ786_04795</name>
</gene>
<dbReference type="Gene3D" id="2.30.42.10">
    <property type="match status" value="1"/>
</dbReference>